<dbReference type="RefSeq" id="WP_305930842.1">
    <property type="nucleotide sequence ID" value="NZ_JAVAIL010000006.1"/>
</dbReference>
<proteinExistence type="predicted"/>
<dbReference type="Gene3D" id="1.10.10.2910">
    <property type="match status" value="1"/>
</dbReference>
<accession>A0ABT9HBY8</accession>
<keyword evidence="2" id="KW-1185">Reference proteome</keyword>
<evidence type="ECO:0008006" key="3">
    <source>
        <dbReference type="Google" id="ProtNLM"/>
    </source>
</evidence>
<dbReference type="EMBL" id="JAVAIL010000006">
    <property type="protein sequence ID" value="MDP4540845.1"/>
    <property type="molecule type" value="Genomic_DNA"/>
</dbReference>
<dbReference type="Proteomes" id="UP001235664">
    <property type="component" value="Unassembled WGS sequence"/>
</dbReference>
<name>A0ABT9HBY8_9SPHN</name>
<protein>
    <recommendedName>
        <fullName evidence="3">IrrE N-terminal-like domain-containing protein</fullName>
    </recommendedName>
</protein>
<evidence type="ECO:0000313" key="2">
    <source>
        <dbReference type="Proteomes" id="UP001235664"/>
    </source>
</evidence>
<reference evidence="1 2" key="1">
    <citation type="submission" date="2023-08" db="EMBL/GenBank/DDBJ databases">
        <title>genomic of DY56.</title>
        <authorList>
            <person name="Wang Y."/>
        </authorList>
    </citation>
    <scope>NUCLEOTIDE SEQUENCE [LARGE SCALE GENOMIC DNA]</scope>
    <source>
        <strain evidence="1 2">DY56-A-20</strain>
    </source>
</reference>
<gene>
    <name evidence="1" type="ORF">Q9K01_14555</name>
</gene>
<evidence type="ECO:0000313" key="1">
    <source>
        <dbReference type="EMBL" id="MDP4540845.1"/>
    </source>
</evidence>
<sequence length="313" mass="35642">MAKNKILSSRNEADINRRIERVLKDLGNPEPPLRLDQVRELLKIDFGYYSASDPGLLQETVHRFRKGGHDFKLKAQKLIQVVKKFDLRALFIPAHNRILLDKDEPTPKHRWNEAHEVAHSLFPWHEGAMLGDDKDTLVPSCHDELEGEANFGAGRLLFLQDRFTQEALALERTIDSVKFLAQKFGNTNTSTFWRCVETWGQETPIVGLITGHPHPDKRASDFDPAKPCKHFIQSRAFAAHFSKIPETDTFDQVADYCTRARGGPLGSDRVQLTDDNGDYHIFEFETFNFFHSVLTLGIYVERKPTFVAISAGA</sequence>
<comment type="caution">
    <text evidence="1">The sequence shown here is derived from an EMBL/GenBank/DDBJ whole genome shotgun (WGS) entry which is preliminary data.</text>
</comment>
<organism evidence="1 2">
    <name type="scientific">Qipengyuania benthica</name>
    <dbReference type="NCBI Taxonomy" id="3067651"/>
    <lineage>
        <taxon>Bacteria</taxon>
        <taxon>Pseudomonadati</taxon>
        <taxon>Pseudomonadota</taxon>
        <taxon>Alphaproteobacteria</taxon>
        <taxon>Sphingomonadales</taxon>
        <taxon>Erythrobacteraceae</taxon>
        <taxon>Qipengyuania</taxon>
    </lineage>
</organism>